<organism evidence="1 2">
    <name type="scientific">Kitasatospora atroaurantiaca</name>
    <dbReference type="NCBI Taxonomy" id="285545"/>
    <lineage>
        <taxon>Bacteria</taxon>
        <taxon>Bacillati</taxon>
        <taxon>Actinomycetota</taxon>
        <taxon>Actinomycetes</taxon>
        <taxon>Kitasatosporales</taxon>
        <taxon>Streptomycetaceae</taxon>
        <taxon>Kitasatospora</taxon>
    </lineage>
</organism>
<dbReference type="Proteomes" id="UP000318416">
    <property type="component" value="Unassembled WGS sequence"/>
</dbReference>
<gene>
    <name evidence="1" type="ORF">FB465_6318</name>
</gene>
<dbReference type="AlphaFoldDB" id="A0A561EZW3"/>
<dbReference type="EMBL" id="VIVR01000001">
    <property type="protein sequence ID" value="TWE21151.1"/>
    <property type="molecule type" value="Genomic_DNA"/>
</dbReference>
<protein>
    <submittedName>
        <fullName evidence="1">Uncharacterized protein</fullName>
    </submittedName>
</protein>
<proteinExistence type="predicted"/>
<sequence>MEGPPTCRVCTPDEIDRYLDEWGDPDDRNSQEWGS</sequence>
<accession>A0A561EZW3</accession>
<evidence type="ECO:0000313" key="2">
    <source>
        <dbReference type="Proteomes" id="UP000318416"/>
    </source>
</evidence>
<reference evidence="1 2" key="1">
    <citation type="submission" date="2019-06" db="EMBL/GenBank/DDBJ databases">
        <title>Sequencing the genomes of 1000 actinobacteria strains.</title>
        <authorList>
            <person name="Klenk H.-P."/>
        </authorList>
    </citation>
    <scope>NUCLEOTIDE SEQUENCE [LARGE SCALE GENOMIC DNA]</scope>
    <source>
        <strain evidence="1 2">DSM 41649</strain>
    </source>
</reference>
<evidence type="ECO:0000313" key="1">
    <source>
        <dbReference type="EMBL" id="TWE21151.1"/>
    </source>
</evidence>
<keyword evidence="2" id="KW-1185">Reference proteome</keyword>
<comment type="caution">
    <text evidence="1">The sequence shown here is derived from an EMBL/GenBank/DDBJ whole genome shotgun (WGS) entry which is preliminary data.</text>
</comment>
<name>A0A561EZW3_9ACTN</name>